<keyword evidence="5" id="KW-1185">Reference proteome</keyword>
<feature type="transmembrane region" description="Helical" evidence="4">
    <location>
        <begin position="484"/>
        <end position="509"/>
    </location>
</feature>
<dbReference type="KEGG" id="lak:106157961"/>
<dbReference type="InParanoid" id="A0A1S3HT69"/>
<dbReference type="GeneID" id="106157961"/>
<dbReference type="Gene3D" id="3.40.50.2000">
    <property type="entry name" value="Glycogen Phosphorylase B"/>
    <property type="match status" value="1"/>
</dbReference>
<dbReference type="Proteomes" id="UP000085678">
    <property type="component" value="Unplaced"/>
</dbReference>
<dbReference type="AlphaFoldDB" id="A0A1S3HT69"/>
<evidence type="ECO:0000256" key="4">
    <source>
        <dbReference type="SAM" id="Phobius"/>
    </source>
</evidence>
<comment type="similarity">
    <text evidence="1">Belongs to the UDP-glycosyltransferase family.</text>
</comment>
<name>A0A1S3HT69_LINAN</name>
<evidence type="ECO:0000313" key="5">
    <source>
        <dbReference type="Proteomes" id="UP000085678"/>
    </source>
</evidence>
<keyword evidence="4" id="KW-0812">Transmembrane</keyword>
<dbReference type="FunFam" id="3.40.50.2000:FF:000021">
    <property type="entry name" value="UDP-glucuronosyltransferase"/>
    <property type="match status" value="1"/>
</dbReference>
<dbReference type="OrthoDB" id="5835829at2759"/>
<gene>
    <name evidence="6" type="primary">LOC106157961</name>
</gene>
<dbReference type="CDD" id="cd03784">
    <property type="entry name" value="GT1_Gtf-like"/>
    <property type="match status" value="1"/>
</dbReference>
<protein>
    <submittedName>
        <fullName evidence="6">UDP-glucuronosyltransferase 2C1</fullName>
    </submittedName>
</protein>
<dbReference type="Pfam" id="PF00201">
    <property type="entry name" value="UDPGT"/>
    <property type="match status" value="1"/>
</dbReference>
<dbReference type="PANTHER" id="PTHR48043:SF145">
    <property type="entry name" value="FI06409P-RELATED"/>
    <property type="match status" value="1"/>
</dbReference>
<dbReference type="STRING" id="7574.A0A1S3HT69"/>
<evidence type="ECO:0000256" key="1">
    <source>
        <dbReference type="ARBA" id="ARBA00009995"/>
    </source>
</evidence>
<keyword evidence="3" id="KW-0808">Transferase</keyword>
<evidence type="ECO:0000313" key="6">
    <source>
        <dbReference type="RefSeq" id="XP_013389230.1"/>
    </source>
</evidence>
<sequence length="532" mass="60305">MLQKKTVTTMAMAKTSLTLIIATVCMFLENVNGSKILLYPYAHVYNSRLLNMMKIGQMMFARNHSVTMLVAGNVGPVLDKVPKEIHVKKINLTIPPFNLSGEMLIHKVRTNAFYFVPQWLDYAKEMMDALFGDKTLLGELRSEKYDLMFLDIIAPEGLLLMDYLNIPSVGYSNFGLDNNWDVSPPNNPSYMPNALSAFSEQMTFWERLVNTVSITAMNLMKKWTMTPCYEAKVKYNLNTSLSIESAYTRLSLLIVNSDFVFDYPRPVFPWVKPVSGVLFHPPKPLPKELDQFVESSGDAGFVILSFGTLIPELTAETAAMVARVFARLPQKVIWRNTITNISGLGHNTKVLPWIPQNDLLGHPKARLFITHCGVSSSHEVLYHGVPVVAVPLFVDQFGHARKLVERLGMGEELDFFNFTESAFSGTVLNVLNNPKYFKNAKRAAATVRDQPMDGKEALMFWVEYAIRNNGSLHFHSQGMERLSWYQYLLLDVVGVLFSTVVTVVALIYFSCKAIYRYISKIWPLSKRKNKTE</sequence>
<keyword evidence="2" id="KW-0328">Glycosyltransferase</keyword>
<dbReference type="RefSeq" id="XP_013389230.1">
    <property type="nucleotide sequence ID" value="XM_013533776.1"/>
</dbReference>
<dbReference type="PANTHER" id="PTHR48043">
    <property type="entry name" value="EG:EG0003.4 PROTEIN-RELATED"/>
    <property type="match status" value="1"/>
</dbReference>
<dbReference type="InterPro" id="IPR002213">
    <property type="entry name" value="UDP_glucos_trans"/>
</dbReference>
<reference evidence="6" key="1">
    <citation type="submission" date="2025-08" db="UniProtKB">
        <authorList>
            <consortium name="RefSeq"/>
        </authorList>
    </citation>
    <scope>IDENTIFICATION</scope>
    <source>
        <tissue evidence="6">Gonads</tissue>
    </source>
</reference>
<dbReference type="GO" id="GO:0008194">
    <property type="term" value="F:UDP-glycosyltransferase activity"/>
    <property type="evidence" value="ECO:0007669"/>
    <property type="project" value="InterPro"/>
</dbReference>
<dbReference type="SUPFAM" id="SSF53756">
    <property type="entry name" value="UDP-Glycosyltransferase/glycogen phosphorylase"/>
    <property type="match status" value="1"/>
</dbReference>
<keyword evidence="4" id="KW-0472">Membrane</keyword>
<evidence type="ECO:0000256" key="2">
    <source>
        <dbReference type="ARBA" id="ARBA00022676"/>
    </source>
</evidence>
<proteinExistence type="inferred from homology"/>
<accession>A0A1S3HT69</accession>
<keyword evidence="4" id="KW-1133">Transmembrane helix</keyword>
<dbReference type="InterPro" id="IPR050271">
    <property type="entry name" value="UDP-glycosyltransferase"/>
</dbReference>
<evidence type="ECO:0000256" key="3">
    <source>
        <dbReference type="ARBA" id="ARBA00022679"/>
    </source>
</evidence>
<dbReference type="FunCoup" id="A0A1S3HT69">
    <property type="interactions" value="678"/>
</dbReference>
<organism evidence="5 6">
    <name type="scientific">Lingula anatina</name>
    <name type="common">Brachiopod</name>
    <name type="synonym">Lingula unguis</name>
    <dbReference type="NCBI Taxonomy" id="7574"/>
    <lineage>
        <taxon>Eukaryota</taxon>
        <taxon>Metazoa</taxon>
        <taxon>Spiralia</taxon>
        <taxon>Lophotrochozoa</taxon>
        <taxon>Brachiopoda</taxon>
        <taxon>Linguliformea</taxon>
        <taxon>Lingulata</taxon>
        <taxon>Lingulida</taxon>
        <taxon>Linguloidea</taxon>
        <taxon>Lingulidae</taxon>
        <taxon>Lingula</taxon>
    </lineage>
</organism>